<dbReference type="InParanoid" id="A0A6J2UM80"/>
<dbReference type="Pfam" id="PF24923">
    <property type="entry name" value="ATP-grasp_IQCH"/>
    <property type="match status" value="1"/>
</dbReference>
<accession>A0A6J2UM80</accession>
<reference evidence="3" key="1">
    <citation type="submission" date="2025-08" db="UniProtKB">
        <authorList>
            <consortium name="RefSeq"/>
        </authorList>
    </citation>
    <scope>IDENTIFICATION</scope>
</reference>
<proteinExistence type="predicted"/>
<dbReference type="RefSeq" id="XP_030621174.1">
    <property type="nucleotide sequence ID" value="XM_030765314.1"/>
</dbReference>
<dbReference type="PROSITE" id="PS50096">
    <property type="entry name" value="IQ"/>
    <property type="match status" value="1"/>
</dbReference>
<dbReference type="InterPro" id="IPR056855">
    <property type="entry name" value="ATP-grasp_IQCH"/>
</dbReference>
<gene>
    <name evidence="3" type="primary">iqch</name>
</gene>
<keyword evidence="2" id="KW-1185">Reference proteome</keyword>
<dbReference type="Proteomes" id="UP000504632">
    <property type="component" value="Chromosome 2"/>
</dbReference>
<dbReference type="InterPro" id="IPR038752">
    <property type="entry name" value="IQCH"/>
</dbReference>
<dbReference type="AlphaFoldDB" id="A0A6J2UM80"/>
<organism evidence="2 3">
    <name type="scientific">Chanos chanos</name>
    <name type="common">Milkfish</name>
    <name type="synonym">Mugil chanos</name>
    <dbReference type="NCBI Taxonomy" id="29144"/>
    <lineage>
        <taxon>Eukaryota</taxon>
        <taxon>Metazoa</taxon>
        <taxon>Chordata</taxon>
        <taxon>Craniata</taxon>
        <taxon>Vertebrata</taxon>
        <taxon>Euteleostomi</taxon>
        <taxon>Actinopterygii</taxon>
        <taxon>Neopterygii</taxon>
        <taxon>Teleostei</taxon>
        <taxon>Ostariophysi</taxon>
        <taxon>Gonorynchiformes</taxon>
        <taxon>Chanidae</taxon>
        <taxon>Chanos</taxon>
    </lineage>
</organism>
<sequence>MTDNIRSEDNLSHVLVKVQDDLKRLRRDVDRITAQRNGETLDLQALNAAISRTEDTIRKRAEEYLKIVNRQMLMLPPIEDVEKKTVKIPKWKPSTEALLEIHPEKHQKVLISPGEKHKAAFTMRLLYNPTHPLNRDLMHQRYGIELPEPPKRAGTNVSSPCVISLMDKAFPSSTAYLRLTPVQSKAAYLHQREDIIVNKTGVLKPDKRQKEVSWGKSVEQVHGRTPALGASKASNDKTLLIQGTSQLTPVTPETALVPYTGKYSFIIKDGRIDPAAEDYCCFKQHYCLCWDGLVEVLRQIQRLLRDFAVPLAWVCGERLVSLVQSGQFGWTGFGSRARYGSVELLLSVLENREEVWKLLRQPGRRYKGEGGVEAAAIRIQACWRRYYTRAAYLAQRRRKWAAGTIAISWLLHTQLCRVRKSLQVSRYRHLENFRRRTEHLAANWKHISSSRRTIIHIPSLGYPQHQRFGLSGFDILQNTQMGRLCEVRDENVEVIYVCPVQLTEDVLQYYKRLLVMAEDANASTPQVSCAERFTVLTPEARAYFPLHNMCLSTLLKYSPRTLQRIRLQITGKQAYIVSGVAHIDDLAIADELGVPVLGPEPGIAQLYSTKSRARRIFASAGVDVPPGQWDICMKEQLYDSLAQLMADHMEVKRWLFKMDSEMRGWGMAYVDVSNLSCHSWAQQEFIRHEQEHWRNSWVQVRIWQSFLDEVPYLLFHHAKLLRTSRYRTWDCFMQDFLKQGGVIEAYPPSDSVTGLAVDLLVEPDGEVKMLSCSDQLYGPRELETIGCSMPQTSVCPETLYSICIRVGQACRQRRILGYLSLDLVTFLDPNTLEQQVWVVDLDLGYSNQLAMTQLMLMMTGGTLDCRSSRLEVPIQRAAVRSRYAVIGSRLLHSNISMMYHSVFFQICKARCIAFDIKERLGTVFALHDSKERYSLGMITISEDLQEALLTFARNLSFIHQEISSPNMQGKTNFKDVIKAIEGVLSVIKQNETIAEKEEEKIA</sequence>
<feature type="domain" description="IQCH-like ATP-grasp" evidence="1">
    <location>
        <begin position="601"/>
        <end position="866"/>
    </location>
</feature>
<dbReference type="PANTHER" id="PTHR14465:SF0">
    <property type="entry name" value="IQ DOMAIN-CONTAINING PROTEIN H"/>
    <property type="match status" value="1"/>
</dbReference>
<evidence type="ECO:0000313" key="3">
    <source>
        <dbReference type="RefSeq" id="XP_030621174.1"/>
    </source>
</evidence>
<dbReference type="CTD" id="64799"/>
<evidence type="ECO:0000313" key="2">
    <source>
        <dbReference type="Proteomes" id="UP000504632"/>
    </source>
</evidence>
<name>A0A6J2UM80_CHACN</name>
<evidence type="ECO:0000259" key="1">
    <source>
        <dbReference type="Pfam" id="PF24923"/>
    </source>
</evidence>
<dbReference type="PANTHER" id="PTHR14465">
    <property type="entry name" value="IQ DOMAIN-CONTAINING PROTEIN H"/>
    <property type="match status" value="1"/>
</dbReference>
<dbReference type="OrthoDB" id="2117703at2759"/>
<dbReference type="FunCoup" id="A0A6J2UM80">
    <property type="interactions" value="45"/>
</dbReference>
<dbReference type="CDD" id="cd23767">
    <property type="entry name" value="IQCD"/>
    <property type="match status" value="1"/>
</dbReference>
<protein>
    <submittedName>
        <fullName evidence="3">LOW QUALITY PROTEIN: IQ motif-containing protein H</fullName>
    </submittedName>
</protein>
<dbReference type="GeneID" id="115804821"/>